<evidence type="ECO:0000313" key="3">
    <source>
        <dbReference type="EMBL" id="MDP5307438.1"/>
    </source>
</evidence>
<organism evidence="3 4">
    <name type="scientific">Paracoccus spongiarum</name>
    <dbReference type="NCBI Taxonomy" id="3064387"/>
    <lineage>
        <taxon>Bacteria</taxon>
        <taxon>Pseudomonadati</taxon>
        <taxon>Pseudomonadota</taxon>
        <taxon>Alphaproteobacteria</taxon>
        <taxon>Rhodobacterales</taxon>
        <taxon>Paracoccaceae</taxon>
        <taxon>Paracoccus</taxon>
    </lineage>
</organism>
<feature type="region of interest" description="Disordered" evidence="1">
    <location>
        <begin position="54"/>
        <end position="96"/>
    </location>
</feature>
<dbReference type="EMBL" id="JAVAMQ010000008">
    <property type="protein sequence ID" value="MDP5307438.1"/>
    <property type="molecule type" value="Genomic_DNA"/>
</dbReference>
<keyword evidence="4" id="KW-1185">Reference proteome</keyword>
<dbReference type="RefSeq" id="WP_305963289.1">
    <property type="nucleotide sequence ID" value="NZ_JAVAMQ010000008.1"/>
</dbReference>
<evidence type="ECO:0008006" key="5">
    <source>
        <dbReference type="Google" id="ProtNLM"/>
    </source>
</evidence>
<comment type="caution">
    <text evidence="3">The sequence shown here is derived from an EMBL/GenBank/DDBJ whole genome shotgun (WGS) entry which is preliminary data.</text>
</comment>
<reference evidence="3 4" key="1">
    <citation type="submission" date="2023-08" db="EMBL/GenBank/DDBJ databases">
        <authorList>
            <person name="Park J.-S."/>
        </authorList>
    </citation>
    <scope>NUCLEOTIDE SEQUENCE [LARGE SCALE GENOMIC DNA]</scope>
    <source>
        <strain evidence="3 4">2205BS29-5</strain>
    </source>
</reference>
<feature type="signal peptide" evidence="2">
    <location>
        <begin position="1"/>
        <end position="26"/>
    </location>
</feature>
<evidence type="ECO:0000313" key="4">
    <source>
        <dbReference type="Proteomes" id="UP001224997"/>
    </source>
</evidence>
<proteinExistence type="predicted"/>
<accession>A0ABT9JC83</accession>
<feature type="chain" id="PRO_5045487823" description="PepSY domain-containing protein" evidence="2">
    <location>
        <begin position="27"/>
        <end position="96"/>
    </location>
</feature>
<name>A0ABT9JC83_9RHOB</name>
<feature type="compositionally biased region" description="Acidic residues" evidence="1">
    <location>
        <begin position="85"/>
        <end position="96"/>
    </location>
</feature>
<protein>
    <recommendedName>
        <fullName evidence="5">PepSY domain-containing protein</fullName>
    </recommendedName>
</protein>
<dbReference type="Proteomes" id="UP001224997">
    <property type="component" value="Unassembled WGS sequence"/>
</dbReference>
<gene>
    <name evidence="3" type="ORF">Q5Y72_10080</name>
</gene>
<evidence type="ECO:0000256" key="2">
    <source>
        <dbReference type="SAM" id="SignalP"/>
    </source>
</evidence>
<keyword evidence="2" id="KW-0732">Signal</keyword>
<evidence type="ECO:0000256" key="1">
    <source>
        <dbReference type="SAM" id="MobiDB-lite"/>
    </source>
</evidence>
<feature type="compositionally biased region" description="Basic and acidic residues" evidence="1">
    <location>
        <begin position="62"/>
        <end position="84"/>
    </location>
</feature>
<sequence length="96" mass="10486">MQCLKTLTAAGLVLAAITTAPAPAQADVDRLLRIINGHILTGHSVRDGGYRLRGWQGEDDDGYRHGRDDDDDGGDRRGRGRWDHDDDGDDGNDDDD</sequence>